<evidence type="ECO:0000256" key="1">
    <source>
        <dbReference type="ARBA" id="ARBA00006484"/>
    </source>
</evidence>
<accession>A0A846YF93</accession>
<evidence type="ECO:0000313" key="5">
    <source>
        <dbReference type="Proteomes" id="UP000570678"/>
    </source>
</evidence>
<reference evidence="4 5" key="1">
    <citation type="submission" date="2020-04" db="EMBL/GenBank/DDBJ databases">
        <title>MicrobeNet Type strains.</title>
        <authorList>
            <person name="Nicholson A.C."/>
        </authorList>
    </citation>
    <scope>NUCLEOTIDE SEQUENCE [LARGE SCALE GENOMIC DNA]</scope>
    <source>
        <strain evidence="4 5">JCM 3332</strain>
    </source>
</reference>
<keyword evidence="2" id="KW-0560">Oxidoreductase</keyword>
<dbReference type="Pfam" id="PF13561">
    <property type="entry name" value="adh_short_C2"/>
    <property type="match status" value="1"/>
</dbReference>
<name>A0A846YF93_9NOCA</name>
<proteinExistence type="inferred from homology"/>
<dbReference type="Proteomes" id="UP000570678">
    <property type="component" value="Unassembled WGS sequence"/>
</dbReference>
<dbReference type="PRINTS" id="PR00081">
    <property type="entry name" value="GDHRDH"/>
</dbReference>
<evidence type="ECO:0000256" key="3">
    <source>
        <dbReference type="SAM" id="MobiDB-lite"/>
    </source>
</evidence>
<evidence type="ECO:0000256" key="2">
    <source>
        <dbReference type="ARBA" id="ARBA00023002"/>
    </source>
</evidence>
<comment type="similarity">
    <text evidence="1">Belongs to the short-chain dehydrogenases/reductases (SDR) family.</text>
</comment>
<dbReference type="SUPFAM" id="SSF51735">
    <property type="entry name" value="NAD(P)-binding Rossmann-fold domains"/>
    <property type="match status" value="1"/>
</dbReference>
<dbReference type="InterPro" id="IPR020904">
    <property type="entry name" value="Sc_DH/Rdtase_CS"/>
</dbReference>
<feature type="compositionally biased region" description="Basic and acidic residues" evidence="3">
    <location>
        <begin position="1"/>
        <end position="17"/>
    </location>
</feature>
<keyword evidence="5" id="KW-1185">Reference proteome</keyword>
<dbReference type="EMBL" id="JAAXOT010000007">
    <property type="protein sequence ID" value="NKY57577.1"/>
    <property type="molecule type" value="Genomic_DNA"/>
</dbReference>
<organism evidence="4 5">
    <name type="scientific">Nocardia flavorosea</name>
    <dbReference type="NCBI Taxonomy" id="53429"/>
    <lineage>
        <taxon>Bacteria</taxon>
        <taxon>Bacillati</taxon>
        <taxon>Actinomycetota</taxon>
        <taxon>Actinomycetes</taxon>
        <taxon>Mycobacteriales</taxon>
        <taxon>Nocardiaceae</taxon>
        <taxon>Nocardia</taxon>
    </lineage>
</organism>
<dbReference type="FunFam" id="3.40.50.720:FF:000084">
    <property type="entry name" value="Short-chain dehydrogenase reductase"/>
    <property type="match status" value="1"/>
</dbReference>
<sequence length="308" mass="31975">MSEADRATTGRRREARPSHRPGVQGQPKPGPETAGPGGRTRRVPAPGEHTAVDAYTAALPSFELSGRVAIVTGASSGLGAAVSRALAGLGAQVAVVARRRDRLDALAGEIGGIAAAGDLSEPAAIAEIIPDIAGRLGPPEILINAAGNRFGAERAESEPLDDIRRTLDLNLVAPLLLAQQVFPYMRELGRGSIVNISSISGRVGVPGIPQASYAASKAGLSGLTTELAVQWARHSIRVNTVAPGFFRSEITGSLYDSDRGAEYLRRNIPLPTEGTAEDMIGAIVWLAGDAGRYVTGQTVVVDGGWTAH</sequence>
<evidence type="ECO:0000313" key="4">
    <source>
        <dbReference type="EMBL" id="NKY57577.1"/>
    </source>
</evidence>
<gene>
    <name evidence="4" type="ORF">HGA15_15730</name>
</gene>
<dbReference type="Gene3D" id="3.40.50.720">
    <property type="entry name" value="NAD(P)-binding Rossmann-like Domain"/>
    <property type="match status" value="1"/>
</dbReference>
<dbReference type="PRINTS" id="PR00080">
    <property type="entry name" value="SDRFAMILY"/>
</dbReference>
<dbReference type="AlphaFoldDB" id="A0A846YF93"/>
<protein>
    <submittedName>
        <fullName evidence="4">SDR family oxidoreductase</fullName>
    </submittedName>
</protein>
<comment type="caution">
    <text evidence="4">The sequence shown here is derived from an EMBL/GenBank/DDBJ whole genome shotgun (WGS) entry which is preliminary data.</text>
</comment>
<dbReference type="InterPro" id="IPR002347">
    <property type="entry name" value="SDR_fam"/>
</dbReference>
<dbReference type="PROSITE" id="PS00061">
    <property type="entry name" value="ADH_SHORT"/>
    <property type="match status" value="1"/>
</dbReference>
<dbReference type="GO" id="GO:0016616">
    <property type="term" value="F:oxidoreductase activity, acting on the CH-OH group of donors, NAD or NADP as acceptor"/>
    <property type="evidence" value="ECO:0007669"/>
    <property type="project" value="TreeGrafter"/>
</dbReference>
<dbReference type="PANTHER" id="PTHR42760">
    <property type="entry name" value="SHORT-CHAIN DEHYDROGENASES/REDUCTASES FAMILY MEMBER"/>
    <property type="match status" value="1"/>
</dbReference>
<feature type="region of interest" description="Disordered" evidence="3">
    <location>
        <begin position="1"/>
        <end position="46"/>
    </location>
</feature>
<dbReference type="InterPro" id="IPR036291">
    <property type="entry name" value="NAD(P)-bd_dom_sf"/>
</dbReference>